<evidence type="ECO:0000259" key="4">
    <source>
        <dbReference type="Pfam" id="PF22640"/>
    </source>
</evidence>
<dbReference type="InterPro" id="IPR008928">
    <property type="entry name" value="6-hairpin_glycosidase_sf"/>
</dbReference>
<name>A0A328BIV5_9CAUL</name>
<dbReference type="GO" id="GO:0004475">
    <property type="term" value="F:mannose-1-phosphate guanylyltransferase (GTP) activity"/>
    <property type="evidence" value="ECO:0007669"/>
    <property type="project" value="InterPro"/>
</dbReference>
<dbReference type="GO" id="GO:0016853">
    <property type="term" value="F:isomerase activity"/>
    <property type="evidence" value="ECO:0007669"/>
    <property type="project" value="UniProtKB-KW"/>
</dbReference>
<feature type="domain" description="Nucleotidyl transferase" evidence="3">
    <location>
        <begin position="1"/>
        <end position="273"/>
    </location>
</feature>
<keyword evidence="5" id="KW-0808">Transferase</keyword>
<keyword evidence="6" id="KW-1185">Reference proteome</keyword>
<reference evidence="5 6" key="1">
    <citation type="submission" date="2018-05" db="EMBL/GenBank/DDBJ databases">
        <authorList>
            <person name="Lanie J.A."/>
            <person name="Ng W.-L."/>
            <person name="Kazmierczak K.M."/>
            <person name="Andrzejewski T.M."/>
            <person name="Davidsen T.M."/>
            <person name="Wayne K.J."/>
            <person name="Tettelin H."/>
            <person name="Glass J.I."/>
            <person name="Rusch D."/>
            <person name="Podicherti R."/>
            <person name="Tsui H.-C.T."/>
            <person name="Winkler M.E."/>
        </authorList>
    </citation>
    <scope>NUCLEOTIDE SEQUENCE [LARGE SCALE GENOMIC DNA]</scope>
    <source>
        <strain evidence="5 6">BUT-10</strain>
    </source>
</reference>
<proteinExistence type="inferred from homology"/>
<dbReference type="SUPFAM" id="SSF53448">
    <property type="entry name" value="Nucleotide-diphospho-sugar transferases"/>
    <property type="match status" value="1"/>
</dbReference>
<dbReference type="Pfam" id="PF22640">
    <property type="entry name" value="ManC_GMP_beta-helix"/>
    <property type="match status" value="1"/>
</dbReference>
<sequence length="710" mass="75770">MILCGGRGQRLWPASRDARPKPFLPLVGEHTGLQEAALRARPLAGDGQVLVVGAAGHEPLIREQLAEAGVSATVLLEPAGRDTAAAIAAAAAWVEARHPEGVMVVLPADHHIPDGEGFRSAVQAALPAARNGAIVTLGLRARSASTAMGYIRPAPGPEAVKPVAAFVEKPTTAEAERLIACGALWNSGVFIATARTLMDETRRWAGEVAAAAEAALRAPELEGEVLWLGKAFNQAPRIAFDRAVMERTDRAAVLPVNFPWSDLGAWDAVLEASIRDDAGNSVAAGSRAEGGADVLVRAAPGVRVSVVGLSRVAVVAEPDAVLVCHLDHAQAVREAAVGAQRPFPDLKSAAAWYDGWLRTAALPLWATVGRDPANGGFREALTWTGAPHDPRRRARVQARQAFVFATAAADGLAGPWARTAREGFDWFLSNGRRPDGLLATTLDTTGAVTDREARLYEHAFVLLALAALHRLDPASGAESEALAILERLQAFRHGAGGFQENSDHPFQANAHMHLFEAALAWEAIGGGHRWAALGDELADLALSRFIDPATGALHEFFDADWRPMEGEADLIEPGHQFEWAWLLEPWGAARGDDRARAAARRLFIVGRTAFDPARSVVQNAIHKDFAIRDAGARLWPQTEHLKAALVLGEPAAALEAANGLAAYLDTPARGVWRERMREDGGFIDEPSPATSLYHLHLAIRELARFAGEAC</sequence>
<dbReference type="InterPro" id="IPR005835">
    <property type="entry name" value="NTP_transferase_dom"/>
</dbReference>
<dbReference type="Proteomes" id="UP000249524">
    <property type="component" value="Unassembled WGS sequence"/>
</dbReference>
<dbReference type="GO" id="GO:0009298">
    <property type="term" value="P:GDP-mannose biosynthetic process"/>
    <property type="evidence" value="ECO:0007669"/>
    <property type="project" value="TreeGrafter"/>
</dbReference>
<dbReference type="InterPro" id="IPR049577">
    <property type="entry name" value="GMPP_N"/>
</dbReference>
<dbReference type="PANTHER" id="PTHR46390">
    <property type="entry name" value="MANNOSE-1-PHOSPHATE GUANYLYLTRANSFERASE"/>
    <property type="match status" value="1"/>
</dbReference>
<dbReference type="Pfam" id="PF00483">
    <property type="entry name" value="NTP_transferase"/>
    <property type="match status" value="1"/>
</dbReference>
<evidence type="ECO:0000313" key="5">
    <source>
        <dbReference type="EMBL" id="RAK66569.1"/>
    </source>
</evidence>
<dbReference type="InterPro" id="IPR012341">
    <property type="entry name" value="6hp_glycosidase-like_sf"/>
</dbReference>
<evidence type="ECO:0000256" key="1">
    <source>
        <dbReference type="ARBA" id="ARBA00008558"/>
    </source>
</evidence>
<dbReference type="SUPFAM" id="SSF159283">
    <property type="entry name" value="Guanosine diphospho-D-mannose pyrophosphorylase/mannose-6-phosphate isomerase linker domain"/>
    <property type="match status" value="1"/>
</dbReference>
<dbReference type="InterPro" id="IPR029044">
    <property type="entry name" value="Nucleotide-diphossugar_trans"/>
</dbReference>
<feature type="domain" description="MannoseP isomerase/GMP-like beta-helix" evidence="4">
    <location>
        <begin position="296"/>
        <end position="334"/>
    </location>
</feature>
<evidence type="ECO:0000313" key="6">
    <source>
        <dbReference type="Proteomes" id="UP000249524"/>
    </source>
</evidence>
<dbReference type="GO" id="GO:0005975">
    <property type="term" value="P:carbohydrate metabolic process"/>
    <property type="evidence" value="ECO:0007669"/>
    <property type="project" value="InterPro"/>
</dbReference>
<dbReference type="Gene3D" id="1.50.10.10">
    <property type="match status" value="1"/>
</dbReference>
<keyword evidence="5" id="KW-0548">Nucleotidyltransferase</keyword>
<keyword evidence="2" id="KW-0413">Isomerase</keyword>
<dbReference type="SUPFAM" id="SSF48208">
    <property type="entry name" value="Six-hairpin glycosidases"/>
    <property type="match status" value="1"/>
</dbReference>
<dbReference type="PANTHER" id="PTHR46390:SF1">
    <property type="entry name" value="MANNOSE-1-PHOSPHATE GUANYLYLTRANSFERASE"/>
    <property type="match status" value="1"/>
</dbReference>
<dbReference type="RefSeq" id="WP_111275877.1">
    <property type="nucleotide sequence ID" value="NZ_QFYS01000003.1"/>
</dbReference>
<dbReference type="InterPro" id="IPR010819">
    <property type="entry name" value="AGE/CE"/>
</dbReference>
<dbReference type="Gene3D" id="3.90.550.10">
    <property type="entry name" value="Spore Coat Polysaccharide Biosynthesis Protein SpsA, Chain A"/>
    <property type="match status" value="1"/>
</dbReference>
<organism evidence="5 6">
    <name type="scientific">Phenylobacterium kunshanense</name>
    <dbReference type="NCBI Taxonomy" id="1445034"/>
    <lineage>
        <taxon>Bacteria</taxon>
        <taxon>Pseudomonadati</taxon>
        <taxon>Pseudomonadota</taxon>
        <taxon>Alphaproteobacteria</taxon>
        <taxon>Caulobacterales</taxon>
        <taxon>Caulobacteraceae</taxon>
        <taxon>Phenylobacterium</taxon>
    </lineage>
</organism>
<comment type="caution">
    <text evidence="5">The sequence shown here is derived from an EMBL/GenBank/DDBJ whole genome shotgun (WGS) entry which is preliminary data.</text>
</comment>
<gene>
    <name evidence="5" type="ORF">DJ019_10045</name>
</gene>
<accession>A0A328BIV5</accession>
<dbReference type="CDD" id="cd02509">
    <property type="entry name" value="GDP-M1P_Guanylyltransferase"/>
    <property type="match status" value="1"/>
</dbReference>
<dbReference type="InterPro" id="IPR051161">
    <property type="entry name" value="Mannose-6P_isomerase_type2"/>
</dbReference>
<dbReference type="AlphaFoldDB" id="A0A328BIV5"/>
<evidence type="ECO:0000256" key="2">
    <source>
        <dbReference type="ARBA" id="ARBA00023235"/>
    </source>
</evidence>
<evidence type="ECO:0000259" key="3">
    <source>
        <dbReference type="Pfam" id="PF00483"/>
    </source>
</evidence>
<dbReference type="EMBL" id="QFYS01000003">
    <property type="protein sequence ID" value="RAK66569.1"/>
    <property type="molecule type" value="Genomic_DNA"/>
</dbReference>
<protein>
    <submittedName>
        <fullName evidence="5">Mannose-1-phosphate guanylyltransferase</fullName>
    </submittedName>
</protein>
<comment type="similarity">
    <text evidence="1">Belongs to the N-acylglucosamine 2-epimerase family.</text>
</comment>
<dbReference type="InterPro" id="IPR054566">
    <property type="entry name" value="ManC/GMP-like_b-helix"/>
</dbReference>
<dbReference type="Pfam" id="PF07221">
    <property type="entry name" value="GlcNAc_2-epim"/>
    <property type="match status" value="1"/>
</dbReference>